<evidence type="ECO:0000313" key="3">
    <source>
        <dbReference type="Proteomes" id="UP001501079"/>
    </source>
</evidence>
<sequence>MTVIKLVIAGIFFAGGFVLFAVAPELPSWQALVFFAGIVSIALSFALPMNVFAKTS</sequence>
<feature type="transmembrane region" description="Helical" evidence="1">
    <location>
        <begin position="31"/>
        <end position="53"/>
    </location>
</feature>
<reference evidence="3" key="1">
    <citation type="journal article" date="2019" name="Int. J. Syst. Evol. Microbiol.">
        <title>The Global Catalogue of Microorganisms (GCM) 10K type strain sequencing project: providing services to taxonomists for standard genome sequencing and annotation.</title>
        <authorList>
            <consortium name="The Broad Institute Genomics Platform"/>
            <consortium name="The Broad Institute Genome Sequencing Center for Infectious Disease"/>
            <person name="Wu L."/>
            <person name="Ma J."/>
        </authorList>
    </citation>
    <scope>NUCLEOTIDE SEQUENCE [LARGE SCALE GENOMIC DNA]</scope>
    <source>
        <strain evidence="3">JCM 17591</strain>
    </source>
</reference>
<comment type="caution">
    <text evidence="2">The sequence shown here is derived from an EMBL/GenBank/DDBJ whole genome shotgun (WGS) entry which is preliminary data.</text>
</comment>
<keyword evidence="1" id="KW-1133">Transmembrane helix</keyword>
<gene>
    <name evidence="2" type="ORF">GCM10022287_18500</name>
</gene>
<dbReference type="EMBL" id="BAABBW010000003">
    <property type="protein sequence ID" value="GAA4174508.1"/>
    <property type="molecule type" value="Genomic_DNA"/>
</dbReference>
<name>A0ABP7ZZY0_9MICO</name>
<keyword evidence="3" id="KW-1185">Reference proteome</keyword>
<protein>
    <submittedName>
        <fullName evidence="2">Uncharacterized protein</fullName>
    </submittedName>
</protein>
<organism evidence="2 3">
    <name type="scientific">Gryllotalpicola koreensis</name>
    <dbReference type="NCBI Taxonomy" id="993086"/>
    <lineage>
        <taxon>Bacteria</taxon>
        <taxon>Bacillati</taxon>
        <taxon>Actinomycetota</taxon>
        <taxon>Actinomycetes</taxon>
        <taxon>Micrococcales</taxon>
        <taxon>Microbacteriaceae</taxon>
        <taxon>Gryllotalpicola</taxon>
    </lineage>
</organism>
<keyword evidence="1" id="KW-0472">Membrane</keyword>
<keyword evidence="1" id="KW-0812">Transmembrane</keyword>
<evidence type="ECO:0000313" key="2">
    <source>
        <dbReference type="EMBL" id="GAA4174508.1"/>
    </source>
</evidence>
<dbReference type="RefSeq" id="WP_344753650.1">
    <property type="nucleotide sequence ID" value="NZ_BAABBW010000003.1"/>
</dbReference>
<evidence type="ECO:0000256" key="1">
    <source>
        <dbReference type="SAM" id="Phobius"/>
    </source>
</evidence>
<proteinExistence type="predicted"/>
<accession>A0ABP7ZZY0</accession>
<dbReference type="Proteomes" id="UP001501079">
    <property type="component" value="Unassembled WGS sequence"/>
</dbReference>